<evidence type="ECO:0000313" key="7">
    <source>
        <dbReference type="EMBL" id="AXY99958.1"/>
    </source>
</evidence>
<evidence type="ECO:0000256" key="6">
    <source>
        <dbReference type="SAM" id="Phobius"/>
    </source>
</evidence>
<accession>A0A385JNT1</accession>
<feature type="transmembrane region" description="Helical" evidence="6">
    <location>
        <begin position="367"/>
        <end position="389"/>
    </location>
</feature>
<feature type="transmembrane region" description="Helical" evidence="6">
    <location>
        <begin position="177"/>
        <end position="198"/>
    </location>
</feature>
<feature type="transmembrane region" description="Helical" evidence="6">
    <location>
        <begin position="395"/>
        <end position="412"/>
    </location>
</feature>
<dbReference type="GO" id="GO:0009246">
    <property type="term" value="P:enterobacterial common antigen biosynthetic process"/>
    <property type="evidence" value="ECO:0007669"/>
    <property type="project" value="InterPro"/>
</dbReference>
<feature type="transmembrane region" description="Helical" evidence="6">
    <location>
        <begin position="300"/>
        <end position="317"/>
    </location>
</feature>
<dbReference type="AlphaFoldDB" id="A0A385JNT1"/>
<organism evidence="7">
    <name type="scientific">Proteus penneri</name>
    <dbReference type="NCBI Taxonomy" id="102862"/>
    <lineage>
        <taxon>Bacteria</taxon>
        <taxon>Pseudomonadati</taxon>
        <taxon>Pseudomonadota</taxon>
        <taxon>Gammaproteobacteria</taxon>
        <taxon>Enterobacterales</taxon>
        <taxon>Morganellaceae</taxon>
        <taxon>Proteus</taxon>
    </lineage>
</organism>
<evidence type="ECO:0000256" key="1">
    <source>
        <dbReference type="ARBA" id="ARBA00004651"/>
    </source>
</evidence>
<dbReference type="EMBL" id="KY710727">
    <property type="protein sequence ID" value="AXY99958.1"/>
    <property type="molecule type" value="Genomic_DNA"/>
</dbReference>
<feature type="transmembrane region" description="Helical" evidence="6">
    <location>
        <begin position="259"/>
        <end position="279"/>
    </location>
</feature>
<feature type="transmembrane region" description="Helical" evidence="6">
    <location>
        <begin position="85"/>
        <end position="107"/>
    </location>
</feature>
<evidence type="ECO:0000256" key="3">
    <source>
        <dbReference type="ARBA" id="ARBA00022692"/>
    </source>
</evidence>
<sequence length="417" mass="46915">MKRLLKVSVLTGMLTLLRMFAGFIVAKVVAIYTGPSGLALLGQIQNIITGLNGIINAPVSSGIVKYTAQNYIKGFEACSPWWRASIYWISMLIAFILPIGLIFSRYISEWLLHDSSLSWIIIIIITFLPLSAIGTLCNSVINGQQQYRRFVFLGALSTIISSTCMVFFIIIANLKGALLAAAIQSSIIGTVLFLFNIRQPWMKIKYWYGKKDPKARKDIANYMLMAITGAIAGPTSIMLLRNTLISEVGWDKAGYWQAVWKISEVYLGVITIALSTYYLPRLSSLSSNIDAVIREINKTAKIIIPIVTALAFIVYFLRDFVIWILFTNNFSPARELFSIQLIGDVVKITSWLYAYPMLSQGATKWFISSEIIFAIFLVLLGYLFIPIYGPQGANIAYLINYSLYFIFVYLNIRNYSK</sequence>
<feature type="transmembrane region" description="Helical" evidence="6">
    <location>
        <begin position="219"/>
        <end position="239"/>
    </location>
</feature>
<evidence type="ECO:0000256" key="2">
    <source>
        <dbReference type="ARBA" id="ARBA00022475"/>
    </source>
</evidence>
<keyword evidence="4 6" id="KW-1133">Transmembrane helix</keyword>
<feature type="transmembrane region" description="Helical" evidence="6">
    <location>
        <begin position="7"/>
        <end position="32"/>
    </location>
</feature>
<keyword evidence="3 6" id="KW-0812">Transmembrane</keyword>
<name>A0A385JNT1_9GAMM</name>
<keyword evidence="5 6" id="KW-0472">Membrane</keyword>
<evidence type="ECO:0000256" key="5">
    <source>
        <dbReference type="ARBA" id="ARBA00023136"/>
    </source>
</evidence>
<reference evidence="7" key="1">
    <citation type="journal article" date="2017" name="PLoS ONE">
        <title>Genetic diversity of the O antigens of Proteus species and the development of a suspension array for molecular serotyping.</title>
        <authorList>
            <person name="Yu X."/>
            <person name="Torzewska A."/>
            <person name="Zhang X."/>
            <person name="Yin Z."/>
            <person name="Drzewiecka D."/>
            <person name="Cao H."/>
            <person name="Liu B."/>
            <person name="Knirel Y.A."/>
            <person name="Rozalski A."/>
            <person name="Wang L."/>
        </authorList>
    </citation>
    <scope>NUCLEOTIDE SEQUENCE</scope>
    <source>
        <strain evidence="7">G2655</strain>
    </source>
</reference>
<dbReference type="PANTHER" id="PTHR30250">
    <property type="entry name" value="PST FAMILY PREDICTED COLANIC ACID TRANSPORTER"/>
    <property type="match status" value="1"/>
</dbReference>
<feature type="transmembrane region" description="Helical" evidence="6">
    <location>
        <begin position="150"/>
        <end position="171"/>
    </location>
</feature>
<keyword evidence="2" id="KW-1003">Cell membrane</keyword>
<feature type="transmembrane region" description="Helical" evidence="6">
    <location>
        <begin position="44"/>
        <end position="64"/>
    </location>
</feature>
<feature type="transmembrane region" description="Helical" evidence="6">
    <location>
        <begin position="337"/>
        <end position="355"/>
    </location>
</feature>
<comment type="subcellular location">
    <subcellularLocation>
        <location evidence="1">Cell membrane</location>
        <topology evidence="1">Multi-pass membrane protein</topology>
    </subcellularLocation>
</comment>
<protein>
    <submittedName>
        <fullName evidence="7">Wzx</fullName>
    </submittedName>
</protein>
<evidence type="ECO:0000256" key="4">
    <source>
        <dbReference type="ARBA" id="ARBA00022989"/>
    </source>
</evidence>
<dbReference type="InterPro" id="IPR050833">
    <property type="entry name" value="Poly_Biosynth_Transport"/>
</dbReference>
<dbReference type="InterPro" id="IPR044550">
    <property type="entry name" value="WzxE"/>
</dbReference>
<feature type="transmembrane region" description="Helical" evidence="6">
    <location>
        <begin position="119"/>
        <end position="138"/>
    </location>
</feature>
<proteinExistence type="predicted"/>
<dbReference type="PANTHER" id="PTHR30250:SF30">
    <property type="entry name" value="LIPID III FLIPPASE"/>
    <property type="match status" value="1"/>
</dbReference>
<dbReference type="GO" id="GO:0005886">
    <property type="term" value="C:plasma membrane"/>
    <property type="evidence" value="ECO:0007669"/>
    <property type="project" value="UniProtKB-SubCell"/>
</dbReference>
<dbReference type="CDD" id="cd13125">
    <property type="entry name" value="MATE_like_10"/>
    <property type="match status" value="1"/>
</dbReference>